<dbReference type="PANTHER" id="PTHR23026:SF123">
    <property type="entry name" value="NAD(P)H NITROREDUCTASE RV3131-RELATED"/>
    <property type="match status" value="1"/>
</dbReference>
<organism evidence="2 3">
    <name type="scientific">Loktanella gaetbuli</name>
    <dbReference type="NCBI Taxonomy" id="2881335"/>
    <lineage>
        <taxon>Bacteria</taxon>
        <taxon>Pseudomonadati</taxon>
        <taxon>Pseudomonadota</taxon>
        <taxon>Alphaproteobacteria</taxon>
        <taxon>Rhodobacterales</taxon>
        <taxon>Roseobacteraceae</taxon>
        <taxon>Loktanella</taxon>
    </lineage>
</organism>
<dbReference type="Proteomes" id="UP001138961">
    <property type="component" value="Unassembled WGS sequence"/>
</dbReference>
<dbReference type="EMBL" id="JAJATZ010000005">
    <property type="protein sequence ID" value="MCB5199846.1"/>
    <property type="molecule type" value="Genomic_DNA"/>
</dbReference>
<evidence type="ECO:0000313" key="2">
    <source>
        <dbReference type="EMBL" id="MCB5199846.1"/>
    </source>
</evidence>
<dbReference type="EC" id="1.13.11.79" evidence="2"/>
<dbReference type="PANTHER" id="PTHR23026">
    <property type="entry name" value="NADPH NITROREDUCTASE"/>
    <property type="match status" value="1"/>
</dbReference>
<name>A0ABS8BWE9_9RHOB</name>
<dbReference type="InterPro" id="IPR012825">
    <property type="entry name" value="BluB"/>
</dbReference>
<dbReference type="InterPro" id="IPR050627">
    <property type="entry name" value="Nitroreductase/BluB"/>
</dbReference>
<dbReference type="InterPro" id="IPR000415">
    <property type="entry name" value="Nitroreductase-like"/>
</dbReference>
<evidence type="ECO:0000313" key="3">
    <source>
        <dbReference type="Proteomes" id="UP001138961"/>
    </source>
</evidence>
<evidence type="ECO:0000259" key="1">
    <source>
        <dbReference type="Pfam" id="PF00881"/>
    </source>
</evidence>
<keyword evidence="2" id="KW-0560">Oxidoreductase</keyword>
<dbReference type="NCBIfam" id="TIGR02476">
    <property type="entry name" value="BluB"/>
    <property type="match status" value="1"/>
</dbReference>
<dbReference type="SUPFAM" id="SSF55469">
    <property type="entry name" value="FMN-dependent nitroreductase-like"/>
    <property type="match status" value="1"/>
</dbReference>
<reference evidence="2" key="1">
    <citation type="submission" date="2021-10" db="EMBL/GenBank/DDBJ databases">
        <title>Loktanella gaetbuli sp. nov., isolated from a tidal flat.</title>
        <authorList>
            <person name="Park S."/>
            <person name="Yoon J.-H."/>
        </authorList>
    </citation>
    <scope>NUCLEOTIDE SEQUENCE</scope>
    <source>
        <strain evidence="2">TSTF-M6</strain>
    </source>
</reference>
<gene>
    <name evidence="2" type="primary">bluB</name>
    <name evidence="2" type="ORF">LGQ03_11420</name>
</gene>
<dbReference type="Gene3D" id="3.40.109.10">
    <property type="entry name" value="NADH Oxidase"/>
    <property type="match status" value="1"/>
</dbReference>
<dbReference type="Pfam" id="PF00881">
    <property type="entry name" value="Nitroreductase"/>
    <property type="match status" value="1"/>
</dbReference>
<protein>
    <submittedName>
        <fullName evidence="2">5,6-dimethylbenzimidazole synthase</fullName>
        <ecNumber evidence="2">1.13.11.79</ecNumber>
    </submittedName>
</protein>
<accession>A0ABS8BWE9</accession>
<keyword evidence="3" id="KW-1185">Reference proteome</keyword>
<sequence length="207" mass="22837">MQLTKAHAAALQDILTWRRDVRHFRTDPIAPDRIARLRAAMDLAPSVGNARPWRVMQVDTPATRAAVIANFERANAAAAKAYTDDRRRAYDALKLAGLREAPVHLAVFTADNPDEGHGLGRQTMPEMLSFSTVCAIHSLWLAARADNIGTGWVSILDPVALHATLAAPPHWQLTAYLCLGLPARSDDTPLLHRTDWQENTATPWQVV</sequence>
<comment type="caution">
    <text evidence="2">The sequence shown here is derived from an EMBL/GenBank/DDBJ whole genome shotgun (WGS) entry which is preliminary data.</text>
</comment>
<dbReference type="InterPro" id="IPR029479">
    <property type="entry name" value="Nitroreductase"/>
</dbReference>
<proteinExistence type="predicted"/>
<dbReference type="GO" id="GO:0102919">
    <property type="term" value="F:5,6-dimethylbenzimidazole synthase activity"/>
    <property type="evidence" value="ECO:0007669"/>
    <property type="project" value="UniProtKB-EC"/>
</dbReference>
<feature type="domain" description="Nitroreductase" evidence="1">
    <location>
        <begin position="16"/>
        <end position="180"/>
    </location>
</feature>
<dbReference type="RefSeq" id="WP_226748507.1">
    <property type="nucleotide sequence ID" value="NZ_JAJATZ010000005.1"/>
</dbReference>